<evidence type="ECO:0000313" key="2">
    <source>
        <dbReference type="EMBL" id="RNF07959.1"/>
    </source>
</evidence>
<gene>
    <name evidence="2" type="ORF">Tco025E_07259</name>
</gene>
<evidence type="ECO:0000256" key="1">
    <source>
        <dbReference type="SAM" id="MobiDB-lite"/>
    </source>
</evidence>
<comment type="caution">
    <text evidence="2">The sequence shown here is derived from an EMBL/GenBank/DDBJ whole genome shotgun (WGS) entry which is preliminary data.</text>
</comment>
<dbReference type="Proteomes" id="UP000284403">
    <property type="component" value="Unassembled WGS sequence"/>
</dbReference>
<dbReference type="RefSeq" id="XP_029225752.1">
    <property type="nucleotide sequence ID" value="XM_029374125.1"/>
</dbReference>
<name>A0A422NRE3_9TRYP</name>
<dbReference type="GeneID" id="40320870"/>
<dbReference type="EMBL" id="MKKU01000550">
    <property type="protein sequence ID" value="RNF07959.1"/>
    <property type="molecule type" value="Genomic_DNA"/>
</dbReference>
<proteinExistence type="predicted"/>
<feature type="region of interest" description="Disordered" evidence="1">
    <location>
        <begin position="125"/>
        <end position="185"/>
    </location>
</feature>
<protein>
    <submittedName>
        <fullName evidence="2">Uncharacterized protein</fullName>
    </submittedName>
</protein>
<organism evidence="2 3">
    <name type="scientific">Trypanosoma conorhini</name>
    <dbReference type="NCBI Taxonomy" id="83891"/>
    <lineage>
        <taxon>Eukaryota</taxon>
        <taxon>Discoba</taxon>
        <taxon>Euglenozoa</taxon>
        <taxon>Kinetoplastea</taxon>
        <taxon>Metakinetoplastina</taxon>
        <taxon>Trypanosomatida</taxon>
        <taxon>Trypanosomatidae</taxon>
        <taxon>Trypanosoma</taxon>
    </lineage>
</organism>
<feature type="compositionally biased region" description="Basic residues" evidence="1">
    <location>
        <begin position="143"/>
        <end position="157"/>
    </location>
</feature>
<accession>A0A422NRE3</accession>
<dbReference type="AlphaFoldDB" id="A0A422NRE3"/>
<keyword evidence="3" id="KW-1185">Reference proteome</keyword>
<dbReference type="OrthoDB" id="10549172at2759"/>
<evidence type="ECO:0000313" key="3">
    <source>
        <dbReference type="Proteomes" id="UP000284403"/>
    </source>
</evidence>
<reference evidence="2 3" key="1">
    <citation type="journal article" date="2018" name="BMC Genomics">
        <title>Genomic comparison of Trypanosoma conorhini and Trypanosoma rangeli to Trypanosoma cruzi strains of high and low virulence.</title>
        <authorList>
            <person name="Bradwell K.R."/>
            <person name="Koparde V.N."/>
            <person name="Matveyev A.V."/>
            <person name="Serrano M.G."/>
            <person name="Alves J.M."/>
            <person name="Parikh H."/>
            <person name="Huang B."/>
            <person name="Lee V."/>
            <person name="Espinosa-Alvarez O."/>
            <person name="Ortiz P.A."/>
            <person name="Costa-Martins A.G."/>
            <person name="Teixeira M.M."/>
            <person name="Buck G.A."/>
        </authorList>
    </citation>
    <scope>NUCLEOTIDE SEQUENCE [LARGE SCALE GENOMIC DNA]</scope>
    <source>
        <strain evidence="2 3">025E</strain>
    </source>
</reference>
<sequence length="335" mass="37888">MEAANASRPPVAGWRALAERQMCSDSPVLVDGNRATGGRFVVPTREALKLDIGDDDYPWPRRYAITFSECLQKFSWDPYSPVFKSSDIETARNSYLRTTIPFARLTREKQLQRLEMWGENLRRHAPGDFNPLVEAPVPESPTKRSKQKKKRQQKKSSGRLSSGKSGGSSCCCSSGNNSHHRHHQHRCYRRRCISSSAFIRGSSATKHHQWRSSRSIFIRGRNTSNDHRCGVWTPTGEATILATFNTATRRLRIIVAITTFFRTLLPQVGFRPPQEAPFCRIYEIVWPVHVCMFLFFFPTGLRPGAPPALAWKLLAAPVYPAPPSQHGGRSRALDL</sequence>